<dbReference type="SUPFAM" id="SSF47459">
    <property type="entry name" value="HLH, helix-loop-helix DNA-binding domain"/>
    <property type="match status" value="1"/>
</dbReference>
<accession>A0A4W6D4V2</accession>
<reference evidence="3" key="3">
    <citation type="submission" date="2025-09" db="UniProtKB">
        <authorList>
            <consortium name="Ensembl"/>
        </authorList>
    </citation>
    <scope>IDENTIFICATION</scope>
</reference>
<dbReference type="Proteomes" id="UP000314980">
    <property type="component" value="Unassembled WGS sequence"/>
</dbReference>
<dbReference type="PROSITE" id="PS50888">
    <property type="entry name" value="BHLH"/>
    <property type="match status" value="1"/>
</dbReference>
<organism evidence="3 4">
    <name type="scientific">Lates calcarifer</name>
    <name type="common">Barramundi</name>
    <name type="synonym">Holocentrus calcarifer</name>
    <dbReference type="NCBI Taxonomy" id="8187"/>
    <lineage>
        <taxon>Eukaryota</taxon>
        <taxon>Metazoa</taxon>
        <taxon>Chordata</taxon>
        <taxon>Craniata</taxon>
        <taxon>Vertebrata</taxon>
        <taxon>Euteleostomi</taxon>
        <taxon>Actinopterygii</taxon>
        <taxon>Neopterygii</taxon>
        <taxon>Teleostei</taxon>
        <taxon>Neoteleostei</taxon>
        <taxon>Acanthomorphata</taxon>
        <taxon>Carangaria</taxon>
        <taxon>Carangaria incertae sedis</taxon>
        <taxon>Centropomidae</taxon>
        <taxon>Lates</taxon>
    </lineage>
</organism>
<protein>
    <recommendedName>
        <fullName evidence="2">BHLH domain-containing protein</fullName>
    </recommendedName>
</protein>
<dbReference type="SMART" id="SM00353">
    <property type="entry name" value="HLH"/>
    <property type="match status" value="1"/>
</dbReference>
<reference evidence="4" key="1">
    <citation type="submission" date="2015-09" db="EMBL/GenBank/DDBJ databases">
        <authorList>
            <person name="Sai Rama Sridatta P."/>
        </authorList>
    </citation>
    <scope>NUCLEOTIDE SEQUENCE [LARGE SCALE GENOMIC DNA]</scope>
</reference>
<proteinExistence type="predicted"/>
<dbReference type="Pfam" id="PF00010">
    <property type="entry name" value="HLH"/>
    <property type="match status" value="1"/>
</dbReference>
<evidence type="ECO:0000313" key="3">
    <source>
        <dbReference type="Ensembl" id="ENSLCAP00010019840.1"/>
    </source>
</evidence>
<keyword evidence="4" id="KW-1185">Reference proteome</keyword>
<dbReference type="Gene3D" id="4.10.280.10">
    <property type="entry name" value="Helix-loop-helix DNA-binding domain"/>
    <property type="match status" value="1"/>
</dbReference>
<dbReference type="AlphaFoldDB" id="A0A4W6D4V2"/>
<dbReference type="InParanoid" id="A0A4W6D4V2"/>
<feature type="region of interest" description="Disordered" evidence="1">
    <location>
        <begin position="125"/>
        <end position="155"/>
    </location>
</feature>
<evidence type="ECO:0000256" key="1">
    <source>
        <dbReference type="SAM" id="MobiDB-lite"/>
    </source>
</evidence>
<sequence length="155" mass="17630">MFSPARSSRVPVLTRPLLLQQRRLAVEKARRDRISCSIEQLRTLLDPERSGAPRLERVDVLELAVGLLRQRAVAPRVAPATPAASRSVCRRPCATCRCTRRCGPRSGEEIKRFYVRQRAALQRHVSGEQRRRTAARKRSGSRSAARCHGALWRPW</sequence>
<reference evidence="3" key="2">
    <citation type="submission" date="2025-08" db="UniProtKB">
        <authorList>
            <consortium name="Ensembl"/>
        </authorList>
    </citation>
    <scope>IDENTIFICATION</scope>
</reference>
<feature type="domain" description="BHLH" evidence="2">
    <location>
        <begin position="18"/>
        <end position="71"/>
    </location>
</feature>
<dbReference type="InterPro" id="IPR011598">
    <property type="entry name" value="bHLH_dom"/>
</dbReference>
<dbReference type="Ensembl" id="ENSLCAT00010020265.1">
    <property type="protein sequence ID" value="ENSLCAP00010019840.1"/>
    <property type="gene ID" value="ENSLCAG00010009360.1"/>
</dbReference>
<evidence type="ECO:0000313" key="4">
    <source>
        <dbReference type="Proteomes" id="UP000314980"/>
    </source>
</evidence>
<evidence type="ECO:0000259" key="2">
    <source>
        <dbReference type="PROSITE" id="PS50888"/>
    </source>
</evidence>
<dbReference type="InterPro" id="IPR036638">
    <property type="entry name" value="HLH_DNA-bd_sf"/>
</dbReference>
<dbReference type="GO" id="GO:0046983">
    <property type="term" value="F:protein dimerization activity"/>
    <property type="evidence" value="ECO:0007669"/>
    <property type="project" value="InterPro"/>
</dbReference>
<name>A0A4W6D4V2_LATCA</name>